<feature type="compositionally biased region" description="Basic and acidic residues" evidence="5">
    <location>
        <begin position="308"/>
        <end position="321"/>
    </location>
</feature>
<gene>
    <name evidence="7" type="ORF">LKD32_07390</name>
</gene>
<dbReference type="Gene3D" id="3.90.1720.10">
    <property type="entry name" value="endopeptidase domain like (from Nostoc punctiforme)"/>
    <property type="match status" value="1"/>
</dbReference>
<feature type="compositionally biased region" description="Low complexity" evidence="5">
    <location>
        <begin position="406"/>
        <end position="425"/>
    </location>
</feature>
<evidence type="ECO:0000256" key="4">
    <source>
        <dbReference type="ARBA" id="ARBA00022807"/>
    </source>
</evidence>
<feature type="region of interest" description="Disordered" evidence="5">
    <location>
        <begin position="138"/>
        <end position="160"/>
    </location>
</feature>
<dbReference type="EMBL" id="JAJEPU010000018">
    <property type="protein sequence ID" value="MCC2164704.1"/>
    <property type="molecule type" value="Genomic_DNA"/>
</dbReference>
<evidence type="ECO:0000313" key="7">
    <source>
        <dbReference type="EMBL" id="MCC2164704.1"/>
    </source>
</evidence>
<dbReference type="GO" id="GO:0008234">
    <property type="term" value="F:cysteine-type peptidase activity"/>
    <property type="evidence" value="ECO:0007669"/>
    <property type="project" value="UniProtKB-KW"/>
</dbReference>
<feature type="compositionally biased region" description="Polar residues" evidence="5">
    <location>
        <begin position="292"/>
        <end position="307"/>
    </location>
</feature>
<feature type="domain" description="NlpC/P60" evidence="6">
    <location>
        <begin position="540"/>
        <end position="687"/>
    </location>
</feature>
<dbReference type="AlphaFoldDB" id="A0AAE3DJX2"/>
<feature type="compositionally biased region" description="Low complexity" evidence="5">
    <location>
        <begin position="368"/>
        <end position="394"/>
    </location>
</feature>
<keyword evidence="8" id="KW-1185">Reference proteome</keyword>
<evidence type="ECO:0000256" key="5">
    <source>
        <dbReference type="SAM" id="MobiDB-lite"/>
    </source>
</evidence>
<proteinExistence type="inferred from homology"/>
<dbReference type="Pfam" id="PF00877">
    <property type="entry name" value="NLPC_P60"/>
    <property type="match status" value="1"/>
</dbReference>
<dbReference type="InterPro" id="IPR051794">
    <property type="entry name" value="PG_Endopeptidase_C40"/>
</dbReference>
<dbReference type="PANTHER" id="PTHR47359">
    <property type="entry name" value="PEPTIDOGLYCAN DL-ENDOPEPTIDASE CWLO"/>
    <property type="match status" value="1"/>
</dbReference>
<feature type="region of interest" description="Disordered" evidence="5">
    <location>
        <begin position="271"/>
        <end position="328"/>
    </location>
</feature>
<keyword evidence="4" id="KW-0788">Thiol protease</keyword>
<protein>
    <submittedName>
        <fullName evidence="7">NlpC/P60 family protein</fullName>
    </submittedName>
</protein>
<comment type="caution">
    <text evidence="7">The sequence shown here is derived from an EMBL/GenBank/DDBJ whole genome shotgun (WGS) entry which is preliminary data.</text>
</comment>
<evidence type="ECO:0000256" key="1">
    <source>
        <dbReference type="ARBA" id="ARBA00007074"/>
    </source>
</evidence>
<keyword evidence="3" id="KW-0378">Hydrolase</keyword>
<keyword evidence="2" id="KW-0645">Protease</keyword>
<organism evidence="7 8">
    <name type="scientific">Brotaphodocola catenula</name>
    <dbReference type="NCBI Taxonomy" id="2885361"/>
    <lineage>
        <taxon>Bacteria</taxon>
        <taxon>Bacillati</taxon>
        <taxon>Bacillota</taxon>
        <taxon>Clostridia</taxon>
        <taxon>Lachnospirales</taxon>
        <taxon>Lachnospiraceae</taxon>
        <taxon>Brotaphodocola</taxon>
    </lineage>
</organism>
<evidence type="ECO:0000256" key="2">
    <source>
        <dbReference type="ARBA" id="ARBA00022670"/>
    </source>
</evidence>
<dbReference type="Proteomes" id="UP001198962">
    <property type="component" value="Unassembled WGS sequence"/>
</dbReference>
<accession>A0AAE3DJX2</accession>
<evidence type="ECO:0000313" key="8">
    <source>
        <dbReference type="Proteomes" id="UP001198962"/>
    </source>
</evidence>
<evidence type="ECO:0000259" key="6">
    <source>
        <dbReference type="PROSITE" id="PS51935"/>
    </source>
</evidence>
<dbReference type="RefSeq" id="WP_308451267.1">
    <property type="nucleotide sequence ID" value="NZ_JAJEPU010000018.1"/>
</dbReference>
<dbReference type="SUPFAM" id="SSF54001">
    <property type="entry name" value="Cysteine proteinases"/>
    <property type="match status" value="1"/>
</dbReference>
<feature type="compositionally biased region" description="Polar residues" evidence="5">
    <location>
        <begin position="352"/>
        <end position="367"/>
    </location>
</feature>
<dbReference type="InterPro" id="IPR038765">
    <property type="entry name" value="Papain-like_cys_pep_sf"/>
</dbReference>
<sequence>MIGTMSRMAIADRRKYAAAGLMLMFGCGTAVLGHLCPIYQPEPVVEEVLATEEETDWETEDDTLASTEVVEADAGWQPVVDDLNLAHYFPDGADQTQITQSLAGQIFKTLMTHDENWISQIYDMSDVTPAQMAQKLGKPQSSIMGKYSPEDSRQNKDDPSTWTINSFKNIRMTATDGDGNAITPYSNVREIMSMANLYTYYKGVTDYDLFLSYAKALWDQSHSYTVSLSDVYYCDGCIGEDAQLRQKEELEKEAKKEESGISYEEAFLGAEKGAESEEAEAGTVSGEDLIDTQASSGSTSMIVSNKTSEQRASEEASRAESKQAAYESSVAEQEASRAAEATTAGMIVSSKKASWQTSADQNQETNMSSNKSSSESSSAFSDSSNTESGGSTTEPLATMTATESDAVPSATVAQSQVQAQTQAQSHEVASDSKSKSSKSGTSSSSYCPGHVDLIIHMKITGLNEKNQNLFVKDSIGNDPANLGDPEWRGWDEAAMTAVRSLAAQDWFEKYGLTVSAISGRNALTSAEIEAYMAQLPAGLSEERLRIIRFALNSVGKVPYYWGGKASAPNYAGNSFGVLTTADYKGRVLKGLDCSGWIGWVYWSVTGKRLPYESTSGLAATGTSISRDQLKPGDIIIRTGTDAHVIMFLGWTSDGRIQCIHESSASVNNVTVAVRDANWPYYRRLIDD</sequence>
<evidence type="ECO:0000256" key="3">
    <source>
        <dbReference type="ARBA" id="ARBA00022801"/>
    </source>
</evidence>
<dbReference type="PROSITE" id="PS51935">
    <property type="entry name" value="NLPC_P60"/>
    <property type="match status" value="1"/>
</dbReference>
<feature type="compositionally biased region" description="Basic and acidic residues" evidence="5">
    <location>
        <begin position="148"/>
        <end position="159"/>
    </location>
</feature>
<dbReference type="PANTHER" id="PTHR47359:SF3">
    <property type="entry name" value="NLP_P60 DOMAIN-CONTAINING PROTEIN-RELATED"/>
    <property type="match status" value="1"/>
</dbReference>
<reference evidence="7" key="1">
    <citation type="submission" date="2021-10" db="EMBL/GenBank/DDBJ databases">
        <title>Anaerobic single-cell dispensing facilitates the cultivation of human gut bacteria.</title>
        <authorList>
            <person name="Afrizal A."/>
        </authorList>
    </citation>
    <scope>NUCLEOTIDE SEQUENCE</scope>
    <source>
        <strain evidence="7">CLA-AA-H274</strain>
    </source>
</reference>
<name>A0AAE3DJX2_9FIRM</name>
<dbReference type="PROSITE" id="PS51257">
    <property type="entry name" value="PROKAR_LIPOPROTEIN"/>
    <property type="match status" value="1"/>
</dbReference>
<dbReference type="GO" id="GO:0006508">
    <property type="term" value="P:proteolysis"/>
    <property type="evidence" value="ECO:0007669"/>
    <property type="project" value="UniProtKB-KW"/>
</dbReference>
<dbReference type="InterPro" id="IPR000064">
    <property type="entry name" value="NLP_P60_dom"/>
</dbReference>
<feature type="region of interest" description="Disordered" evidence="5">
    <location>
        <begin position="352"/>
        <end position="445"/>
    </location>
</feature>
<comment type="similarity">
    <text evidence="1">Belongs to the peptidase C40 family.</text>
</comment>